<evidence type="ECO:0000313" key="3">
    <source>
        <dbReference type="Proteomes" id="UP000187429"/>
    </source>
</evidence>
<protein>
    <submittedName>
        <fullName evidence="2">Uncharacterized protein</fullName>
    </submittedName>
</protein>
<feature type="compositionally biased region" description="Basic and acidic residues" evidence="1">
    <location>
        <begin position="42"/>
        <end position="58"/>
    </location>
</feature>
<feature type="compositionally biased region" description="Polar residues" evidence="1">
    <location>
        <begin position="23"/>
        <end position="41"/>
    </location>
</feature>
<dbReference type="AlphaFoldDB" id="A0A1R1YPC3"/>
<dbReference type="Proteomes" id="UP000187429">
    <property type="component" value="Unassembled WGS sequence"/>
</dbReference>
<evidence type="ECO:0000256" key="1">
    <source>
        <dbReference type="SAM" id="MobiDB-lite"/>
    </source>
</evidence>
<sequence length="75" mass="8839">MSRRLSDRMEGQPVKISFPKSYRMTQQLHNSRKNSSSNTSEEAIREPEKTNSETEKTLPLKQLTQTQLEIWQKNM</sequence>
<reference evidence="3" key="1">
    <citation type="submission" date="2017-01" db="EMBL/GenBank/DDBJ databases">
        <authorList>
            <person name="Wang Y."/>
            <person name="White M."/>
            <person name="Kvist S."/>
            <person name="Moncalvo J.-M."/>
        </authorList>
    </citation>
    <scope>NUCLEOTIDE SEQUENCE [LARGE SCALE GENOMIC DNA]</scope>
    <source>
        <strain evidence="3">ID-206-W2</strain>
    </source>
</reference>
<proteinExistence type="predicted"/>
<name>A0A1R1YPC3_9FUNG</name>
<gene>
    <name evidence="2" type="ORF">AYI69_g1773</name>
</gene>
<evidence type="ECO:0000313" key="2">
    <source>
        <dbReference type="EMBL" id="OMJ28751.1"/>
    </source>
</evidence>
<organism evidence="2 3">
    <name type="scientific">Smittium culicis</name>
    <dbReference type="NCBI Taxonomy" id="133412"/>
    <lineage>
        <taxon>Eukaryota</taxon>
        <taxon>Fungi</taxon>
        <taxon>Fungi incertae sedis</taxon>
        <taxon>Zoopagomycota</taxon>
        <taxon>Kickxellomycotina</taxon>
        <taxon>Harpellomycetes</taxon>
        <taxon>Harpellales</taxon>
        <taxon>Legeriomycetaceae</taxon>
        <taxon>Smittium</taxon>
    </lineage>
</organism>
<keyword evidence="3" id="KW-1185">Reference proteome</keyword>
<dbReference type="EMBL" id="LSSM01000490">
    <property type="protein sequence ID" value="OMJ28751.1"/>
    <property type="molecule type" value="Genomic_DNA"/>
</dbReference>
<accession>A0A1R1YPC3</accession>
<feature type="region of interest" description="Disordered" evidence="1">
    <location>
        <begin position="1"/>
        <end position="58"/>
    </location>
</feature>
<comment type="caution">
    <text evidence="2">The sequence shown here is derived from an EMBL/GenBank/DDBJ whole genome shotgun (WGS) entry which is preliminary data.</text>
</comment>
<feature type="compositionally biased region" description="Basic and acidic residues" evidence="1">
    <location>
        <begin position="1"/>
        <end position="10"/>
    </location>
</feature>